<feature type="coiled-coil region" evidence="1">
    <location>
        <begin position="63"/>
        <end position="90"/>
    </location>
</feature>
<proteinExistence type="predicted"/>
<dbReference type="InterPro" id="IPR036388">
    <property type="entry name" value="WH-like_DNA-bd_sf"/>
</dbReference>
<dbReference type="PATRIC" id="fig|1961.12.peg.3411"/>
<gene>
    <name evidence="2" type="ORF">ADK75_14810</name>
</gene>
<evidence type="ECO:0000313" key="3">
    <source>
        <dbReference type="Proteomes" id="UP000037084"/>
    </source>
</evidence>
<organism evidence="2 3">
    <name type="scientific">Streptomyces virginiae</name>
    <name type="common">Streptomyces cinnamonensis</name>
    <dbReference type="NCBI Taxonomy" id="1961"/>
    <lineage>
        <taxon>Bacteria</taxon>
        <taxon>Bacillati</taxon>
        <taxon>Actinomycetota</taxon>
        <taxon>Actinomycetes</taxon>
        <taxon>Kitasatosporales</taxon>
        <taxon>Streptomycetaceae</taxon>
        <taxon>Streptomyces</taxon>
    </lineage>
</organism>
<protein>
    <submittedName>
        <fullName evidence="2">Transposase</fullName>
    </submittedName>
</protein>
<evidence type="ECO:0000256" key="1">
    <source>
        <dbReference type="SAM" id="Coils"/>
    </source>
</evidence>
<keyword evidence="1" id="KW-0175">Coiled coil</keyword>
<dbReference type="GO" id="GO:0004803">
    <property type="term" value="F:transposase activity"/>
    <property type="evidence" value="ECO:0007669"/>
    <property type="project" value="InterPro"/>
</dbReference>
<dbReference type="EMBL" id="LGUV01000157">
    <property type="protein sequence ID" value="KOG53702.1"/>
    <property type="molecule type" value="Genomic_DNA"/>
</dbReference>
<comment type="caution">
    <text evidence="2">The sequence shown here is derived from an EMBL/GenBank/DDBJ whole genome shotgun (WGS) entry which is preliminary data.</text>
</comment>
<dbReference type="Proteomes" id="UP000037084">
    <property type="component" value="Unassembled WGS sequence"/>
</dbReference>
<dbReference type="Gene3D" id="1.10.10.10">
    <property type="entry name" value="Winged helix-like DNA-binding domain superfamily/Winged helix DNA-binding domain"/>
    <property type="match status" value="1"/>
</dbReference>
<dbReference type="InterPro" id="IPR009057">
    <property type="entry name" value="Homeodomain-like_sf"/>
</dbReference>
<accession>A0A0L8MTG2</accession>
<dbReference type="GO" id="GO:0006313">
    <property type="term" value="P:DNA transposition"/>
    <property type="evidence" value="ECO:0007669"/>
    <property type="project" value="InterPro"/>
</dbReference>
<dbReference type="Pfam" id="PF01527">
    <property type="entry name" value="HTH_Tnp_1"/>
    <property type="match status" value="1"/>
</dbReference>
<evidence type="ECO:0000313" key="2">
    <source>
        <dbReference type="EMBL" id="KOG53702.1"/>
    </source>
</evidence>
<dbReference type="SUPFAM" id="SSF46689">
    <property type="entry name" value="Homeodomain-like"/>
    <property type="match status" value="1"/>
</dbReference>
<reference evidence="3" key="1">
    <citation type="submission" date="2015-07" db="EMBL/GenBank/DDBJ databases">
        <authorList>
            <consortium name="Consortium for Microbial Forensics and Genomics (microFORGE)"/>
            <person name="Knight B.M."/>
            <person name="Roberts D.P."/>
            <person name="Lin D."/>
            <person name="Hari K."/>
            <person name="Fletcher J."/>
            <person name="Melcher U."/>
            <person name="Blagden T."/>
            <person name="Winegar R.A."/>
        </authorList>
    </citation>
    <scope>NUCLEOTIDE SEQUENCE [LARGE SCALE GENOMIC DNA]</scope>
    <source>
        <strain evidence="3">NRRL B-1447</strain>
    </source>
</reference>
<name>A0A0L8MTG2_STRVG</name>
<sequence>MPKKIDAALRSQAVRLVTEHRSEYSSERAVHIQVADSLGVSRESVRRWVMQYEVDAGQVAGVTSDDREELRRLRAENKRLREVNEVLKSATIFFAGELDPRNR</sequence>
<dbReference type="AlphaFoldDB" id="A0A0L8MTG2"/>
<dbReference type="InterPro" id="IPR002514">
    <property type="entry name" value="Transposase_8"/>
</dbReference>
<dbReference type="GO" id="GO:0003677">
    <property type="term" value="F:DNA binding"/>
    <property type="evidence" value="ECO:0007669"/>
    <property type="project" value="InterPro"/>
</dbReference>